<reference evidence="3" key="1">
    <citation type="journal article" date="2019" name="Int. J. Syst. Evol. Microbiol.">
        <title>The Global Catalogue of Microorganisms (GCM) 10K type strain sequencing project: providing services to taxonomists for standard genome sequencing and annotation.</title>
        <authorList>
            <consortium name="The Broad Institute Genomics Platform"/>
            <consortium name="The Broad Institute Genome Sequencing Center for Infectious Disease"/>
            <person name="Wu L."/>
            <person name="Ma J."/>
        </authorList>
    </citation>
    <scope>NUCLEOTIDE SEQUENCE [LARGE SCALE GENOMIC DNA]</scope>
    <source>
        <strain evidence="3">JCM 15478</strain>
    </source>
</reference>
<evidence type="ECO:0000259" key="1">
    <source>
        <dbReference type="Pfam" id="PF11716"/>
    </source>
</evidence>
<dbReference type="InterPro" id="IPR024344">
    <property type="entry name" value="MDMPI_metal-binding"/>
</dbReference>
<dbReference type="Pfam" id="PF11716">
    <property type="entry name" value="MDMPI_N"/>
    <property type="match status" value="1"/>
</dbReference>
<dbReference type="Gene3D" id="1.20.120.450">
    <property type="entry name" value="dinb family like domain"/>
    <property type="match status" value="1"/>
</dbReference>
<evidence type="ECO:0000313" key="3">
    <source>
        <dbReference type="Proteomes" id="UP001500016"/>
    </source>
</evidence>
<dbReference type="InterPro" id="IPR017520">
    <property type="entry name" value="CHP03086"/>
</dbReference>
<dbReference type="InterPro" id="IPR034660">
    <property type="entry name" value="DinB/YfiT-like"/>
</dbReference>
<organism evidence="2 3">
    <name type="scientific">Streptomyces albiaxialis</name>
    <dbReference type="NCBI Taxonomy" id="329523"/>
    <lineage>
        <taxon>Bacteria</taxon>
        <taxon>Bacillati</taxon>
        <taxon>Actinomycetota</taxon>
        <taxon>Actinomycetes</taxon>
        <taxon>Kitasatosporales</taxon>
        <taxon>Streptomycetaceae</taxon>
        <taxon>Streptomyces</taxon>
    </lineage>
</organism>
<keyword evidence="3" id="KW-1185">Reference proteome</keyword>
<dbReference type="NCBIfam" id="TIGR03086">
    <property type="entry name" value="TIGR03086 family metal-binding protein"/>
    <property type="match status" value="1"/>
</dbReference>
<dbReference type="Proteomes" id="UP001500016">
    <property type="component" value="Unassembled WGS sequence"/>
</dbReference>
<gene>
    <name evidence="2" type="ORF">GCM10009801_11300</name>
</gene>
<name>A0ABP5H8W2_9ACTN</name>
<evidence type="ECO:0000313" key="2">
    <source>
        <dbReference type="EMBL" id="GAA2065697.1"/>
    </source>
</evidence>
<proteinExistence type="predicted"/>
<sequence>MRPVSCFFKPDLCGRAYAPDMANELSELMERSAHRTVPVVQGVTDARLGDPTPCSEYDVRDLLNHLFHVVVGFQALAAKGTADFSTTPDYLDGDWRARFGEETGRLVAAWGEPGTLEGKSQGFGMPQRTVAHMVLGDLTVHGWDLARATGQAYAPDDDVVGELLPAFEGMGPMAREMGVLGEEVPVPAGAPPFERLLGLMGRDPRWKV</sequence>
<comment type="caution">
    <text evidence="2">The sequence shown here is derived from an EMBL/GenBank/DDBJ whole genome shotgun (WGS) entry which is preliminary data.</text>
</comment>
<protein>
    <submittedName>
        <fullName evidence="2">TIGR03086 family metal-binding protein</fullName>
    </submittedName>
</protein>
<dbReference type="EMBL" id="BAAAPE010000002">
    <property type="protein sequence ID" value="GAA2065697.1"/>
    <property type="molecule type" value="Genomic_DNA"/>
</dbReference>
<feature type="domain" description="Mycothiol-dependent maleylpyruvate isomerase metal-binding" evidence="1">
    <location>
        <begin position="32"/>
        <end position="146"/>
    </location>
</feature>
<dbReference type="NCBIfam" id="TIGR03083">
    <property type="entry name" value="maleylpyruvate isomerase family mycothiol-dependent enzyme"/>
    <property type="match status" value="1"/>
</dbReference>
<accession>A0ABP5H8W2</accession>
<dbReference type="SUPFAM" id="SSF109854">
    <property type="entry name" value="DinB/YfiT-like putative metalloenzymes"/>
    <property type="match status" value="1"/>
</dbReference>
<dbReference type="InterPro" id="IPR017517">
    <property type="entry name" value="Maleyloyr_isom"/>
</dbReference>